<evidence type="ECO:0000313" key="2">
    <source>
        <dbReference type="Proteomes" id="UP000600139"/>
    </source>
</evidence>
<dbReference type="AlphaFoldDB" id="A0A934R448"/>
<gene>
    <name evidence="1" type="ORF">JIN84_05875</name>
</gene>
<comment type="caution">
    <text evidence="1">The sequence shown here is derived from an EMBL/GenBank/DDBJ whole genome shotgun (WGS) entry which is preliminary data.</text>
</comment>
<accession>A0A934R448</accession>
<dbReference type="Pfam" id="PF19821">
    <property type="entry name" value="Phage_capsid_2"/>
    <property type="match status" value="1"/>
</dbReference>
<protein>
    <recommendedName>
        <fullName evidence="3">Capsid protein</fullName>
    </recommendedName>
</protein>
<evidence type="ECO:0008006" key="3">
    <source>
        <dbReference type="Google" id="ProtNLM"/>
    </source>
</evidence>
<dbReference type="EMBL" id="JAENIK010000005">
    <property type="protein sequence ID" value="MBK1815130.1"/>
    <property type="molecule type" value="Genomic_DNA"/>
</dbReference>
<reference evidence="1" key="1">
    <citation type="submission" date="2021-01" db="EMBL/GenBank/DDBJ databases">
        <title>Modified the classification status of verrucomicrobia.</title>
        <authorList>
            <person name="Feng X."/>
        </authorList>
    </citation>
    <scope>NUCLEOTIDE SEQUENCE</scope>
    <source>
        <strain evidence="1">JCM 18052</strain>
    </source>
</reference>
<evidence type="ECO:0000313" key="1">
    <source>
        <dbReference type="EMBL" id="MBK1815130.1"/>
    </source>
</evidence>
<keyword evidence="2" id="KW-1185">Reference proteome</keyword>
<name>A0A934R448_9BACT</name>
<organism evidence="1 2">
    <name type="scientific">Luteolibacter yonseiensis</name>
    <dbReference type="NCBI Taxonomy" id="1144680"/>
    <lineage>
        <taxon>Bacteria</taxon>
        <taxon>Pseudomonadati</taxon>
        <taxon>Verrucomicrobiota</taxon>
        <taxon>Verrucomicrobiia</taxon>
        <taxon>Verrucomicrobiales</taxon>
        <taxon>Verrucomicrobiaceae</taxon>
        <taxon>Luteolibacter</taxon>
    </lineage>
</organism>
<sequence>MPDLTIDQFYATQFDANWQHLVQQNEGRLHSVVRQETVKGKRKLLNFIGKSKARLITTRNGKTIPSNTPLAKRKLSLRSYDEVYHEDEWDADLLGDVTSPRSAVVISQASAFQRAMDEAVIKAATGTAYIGEDGSEPVDLPAGQKIAATYVHGGTGASSGLTLAKLIRAKSILGKNEAWGQNQSGVLGDKAYFVVSQKQLDDLLISVDVVSNSRYSDVKALVNGEVNHFMGFDFIRTELLDYDDVGGGIRTCFAFLSSGIAFSKNGLSTKIVVRDDLNETLQIRTKGSHGATRTEEEKVVAVYCDETP</sequence>
<dbReference type="RefSeq" id="WP_200350100.1">
    <property type="nucleotide sequence ID" value="NZ_BAABHZ010000005.1"/>
</dbReference>
<proteinExistence type="predicted"/>
<dbReference type="Proteomes" id="UP000600139">
    <property type="component" value="Unassembled WGS sequence"/>
</dbReference>
<dbReference type="InterPro" id="IPR045565">
    <property type="entry name" value="Phage_capsid_2"/>
</dbReference>